<proteinExistence type="predicted"/>
<dbReference type="eggNOG" id="COG1482">
    <property type="taxonomic scope" value="Bacteria"/>
</dbReference>
<dbReference type="GO" id="GO:0016853">
    <property type="term" value="F:isomerase activity"/>
    <property type="evidence" value="ECO:0007669"/>
    <property type="project" value="UniProtKB-KW"/>
</dbReference>
<evidence type="ECO:0000313" key="3">
    <source>
        <dbReference type="EMBL" id="EDO62530.1"/>
    </source>
</evidence>
<dbReference type="GO" id="GO:0046872">
    <property type="term" value="F:metal ion binding"/>
    <property type="evidence" value="ECO:0007669"/>
    <property type="project" value="UniProtKB-KW"/>
</dbReference>
<organism evidence="3 5">
    <name type="scientific">[Clostridium] leptum DSM 753</name>
    <dbReference type="NCBI Taxonomy" id="428125"/>
    <lineage>
        <taxon>Bacteria</taxon>
        <taxon>Bacillati</taxon>
        <taxon>Bacillota</taxon>
        <taxon>Clostridia</taxon>
        <taxon>Eubacteriales</taxon>
        <taxon>Oscillospiraceae</taxon>
        <taxon>Oscillospiraceae incertae sedis</taxon>
    </lineage>
</organism>
<dbReference type="CDD" id="cd07010">
    <property type="entry name" value="cupin_PMI_type_I_N_bac"/>
    <property type="match status" value="1"/>
</dbReference>
<sequence>MSFMFNPYPYDDPNAFNVLDPSGLPLSELVEGSGASAAAEAAKAAGALKRAEGWVIAVDGYSTAPLDTFRNLLEQQLALLGIPVTVMAVEELWQEEETLSERLAAENLQEDLEKDPVLLYGKLFSGSYEDLWDLKKLAAAKAALASFREAGSGVLILWGYGALCDTLRPLCDQKIYLDTTPMRAMLRLKRGEYRNIGAKKALAFKRMARRCYYVDFEVAAKLRFTLLHEKQLDSYVIANDALSMSLLPASLLEGIFARAMEYPLRCKPVYLEGVWGGYYIQRLRGLPREMKNCAWVFDMIPMEVSVVFELNGRKLEFPFYTLVQSQGPKLMGKRSVDAFGYYFPVRFNYDDTYHSNGNMSIQCHPGEKYVTENNGELGRQDESYYIVETGQGARTYLGFQKDADVEEFIAEARRSEKDGQPVDYQKYVYSIESKPGTQVMIPAGTIHASGQNQLILEIGSLTVGSYTYKMYDYVRKDLDGNPRPIHTYHGDQVLDRSRTADWVDQNLVNGGRRTLRKGKDWEEFVVGEHELLYFSLRNERFVTAIEDDTAGDFHVLTLVDGEQVLVRSKTNPERCFLQNYLDIVIVPADFGPYEIINQKAGTVCVEHKTMLKPAGAGA</sequence>
<reference evidence="3 5" key="1">
    <citation type="submission" date="2007-08" db="EMBL/GenBank/DDBJ databases">
        <title>Draft genome sequence of Clostridium leptum (DSM 753).</title>
        <authorList>
            <person name="Sudarsanam P."/>
            <person name="Ley R."/>
            <person name="Guruge J."/>
            <person name="Turnbaugh P.J."/>
            <person name="Mahowald M."/>
            <person name="Liep D."/>
            <person name="Gordon J."/>
        </authorList>
    </citation>
    <scope>NUCLEOTIDE SEQUENCE [LARGE SCALE GENOMIC DNA]</scope>
    <source>
        <strain evidence="3 5">DSM 753</strain>
    </source>
</reference>
<keyword evidence="1" id="KW-0479">Metal-binding</keyword>
<evidence type="ECO:0000313" key="4">
    <source>
        <dbReference type="EMBL" id="PEQ24159.1"/>
    </source>
</evidence>
<evidence type="ECO:0000313" key="6">
    <source>
        <dbReference type="Proteomes" id="UP000220611"/>
    </source>
</evidence>
<dbReference type="Proteomes" id="UP000003490">
    <property type="component" value="Unassembled WGS sequence"/>
</dbReference>
<gene>
    <name evidence="4" type="ORF">CH238_09740</name>
    <name evidence="3" type="ORF">CLOLEP_00652</name>
</gene>
<dbReference type="HOGENOM" id="CLU_466831_0_0_9"/>
<dbReference type="Proteomes" id="UP000220611">
    <property type="component" value="Unassembled WGS sequence"/>
</dbReference>
<dbReference type="InterPro" id="IPR014710">
    <property type="entry name" value="RmlC-like_jellyroll"/>
</dbReference>
<dbReference type="AlphaFoldDB" id="A7VQ25"/>
<dbReference type="EMBL" id="NOXF01000007">
    <property type="protein sequence ID" value="PEQ24159.1"/>
    <property type="molecule type" value="Genomic_DNA"/>
</dbReference>
<keyword evidence="3" id="KW-0413">Isomerase</keyword>
<reference evidence="4 6" key="3">
    <citation type="submission" date="2017-07" db="EMBL/GenBank/DDBJ databases">
        <title>Prevalence of linear plasmids in Cutibacterium (Propionibacterium) acnes isolates obtained from prostatic tissue.</title>
        <authorList>
            <person name="Davidsson S."/>
            <person name="Carlsson J."/>
            <person name="Molling P."/>
            <person name="Andren O."/>
            <person name="Andersson S.-O."/>
            <person name="Brzuszkiewicz E."/>
            <person name="Poehlein A."/>
            <person name="Al-Zeer M."/>
            <person name="Brinkmann V."/>
            <person name="Scavenius C."/>
            <person name="Nazipi S."/>
            <person name="Soderquist B."/>
            <person name="Bruggemann H."/>
        </authorList>
    </citation>
    <scope>NUCLEOTIDE SEQUENCE [LARGE SCALE GENOMIC DNA]</scope>
    <source>
        <strain evidence="4 6">DSM 753</strain>
    </source>
</reference>
<evidence type="ECO:0000256" key="1">
    <source>
        <dbReference type="ARBA" id="ARBA00022723"/>
    </source>
</evidence>
<keyword evidence="2" id="KW-0862">Zinc</keyword>
<dbReference type="InterPro" id="IPR051804">
    <property type="entry name" value="Carb_Metab_Reg_Kinase/Isom"/>
</dbReference>
<keyword evidence="6" id="KW-1185">Reference proteome</keyword>
<dbReference type="PANTHER" id="PTHR42742:SF3">
    <property type="entry name" value="FRUCTOKINASE"/>
    <property type="match status" value="1"/>
</dbReference>
<dbReference type="PANTHER" id="PTHR42742">
    <property type="entry name" value="TRANSCRIPTIONAL REPRESSOR MPRA"/>
    <property type="match status" value="1"/>
</dbReference>
<evidence type="ECO:0000256" key="2">
    <source>
        <dbReference type="ARBA" id="ARBA00022833"/>
    </source>
</evidence>
<evidence type="ECO:0000313" key="5">
    <source>
        <dbReference type="Proteomes" id="UP000003490"/>
    </source>
</evidence>
<name>A7VQ25_9FIRM</name>
<dbReference type="EMBL" id="ABCB02000014">
    <property type="protein sequence ID" value="EDO62530.1"/>
    <property type="molecule type" value="Genomic_DNA"/>
</dbReference>
<dbReference type="InterPro" id="IPR011051">
    <property type="entry name" value="RmlC_Cupin_sf"/>
</dbReference>
<accession>A7VQ25</accession>
<protein>
    <submittedName>
        <fullName evidence="4">Phosphoheptose isomerase</fullName>
    </submittedName>
    <submittedName>
        <fullName evidence="3">Putative mannose-6-phosphate isomerase, class I</fullName>
    </submittedName>
</protein>
<comment type="caution">
    <text evidence="3">The sequence shown here is derived from an EMBL/GenBank/DDBJ whole genome shotgun (WGS) entry which is preliminary data.</text>
</comment>
<reference evidence="3 5" key="2">
    <citation type="submission" date="2007-08" db="EMBL/GenBank/DDBJ databases">
        <authorList>
            <person name="Fulton L."/>
            <person name="Clifton S."/>
            <person name="Fulton B."/>
            <person name="Xu J."/>
            <person name="Minx P."/>
            <person name="Pepin K.H."/>
            <person name="Johnson M."/>
            <person name="Thiruvilangam P."/>
            <person name="Bhonagiri V."/>
            <person name="Nash W.E."/>
            <person name="Wang C."/>
            <person name="Mardis E.R."/>
            <person name="Wilson R.K."/>
        </authorList>
    </citation>
    <scope>NUCLEOTIDE SEQUENCE [LARGE SCALE GENOMIC DNA]</scope>
    <source>
        <strain evidence="3 5">DSM 753</strain>
    </source>
</reference>
<dbReference type="OrthoDB" id="9808275at2"/>
<dbReference type="SUPFAM" id="SSF51182">
    <property type="entry name" value="RmlC-like cupins"/>
    <property type="match status" value="1"/>
</dbReference>
<dbReference type="Gene3D" id="2.60.120.10">
    <property type="entry name" value="Jelly Rolls"/>
    <property type="match status" value="1"/>
</dbReference>